<proteinExistence type="predicted"/>
<dbReference type="EMBL" id="HE796683">
    <property type="protein sequence ID" value="CCH00969.1"/>
    <property type="molecule type" value="Genomic_DNA"/>
</dbReference>
<protein>
    <recommendedName>
        <fullName evidence="2">DUF4136 domain-containing protein</fullName>
    </recommendedName>
</protein>
<keyword evidence="4" id="KW-1185">Reference proteome</keyword>
<evidence type="ECO:0000313" key="4">
    <source>
        <dbReference type="Proteomes" id="UP000011058"/>
    </source>
</evidence>
<dbReference type="Gene3D" id="3.30.160.670">
    <property type="match status" value="1"/>
</dbReference>
<accession>I0KA16</accession>
<evidence type="ECO:0000313" key="3">
    <source>
        <dbReference type="EMBL" id="CCH00969.1"/>
    </source>
</evidence>
<dbReference type="Proteomes" id="UP000011058">
    <property type="component" value="Chromosome"/>
</dbReference>
<dbReference type="STRING" id="1166018.FAES_2960"/>
<feature type="domain" description="DUF4136" evidence="2">
    <location>
        <begin position="48"/>
        <end position="222"/>
    </location>
</feature>
<keyword evidence="1" id="KW-0732">Signal</keyword>
<feature type="signal peptide" evidence="1">
    <location>
        <begin position="1"/>
        <end position="29"/>
    </location>
</feature>
<dbReference type="Pfam" id="PF13590">
    <property type="entry name" value="DUF4136"/>
    <property type="match status" value="1"/>
</dbReference>
<sequence>MFMRKGKRQPLQWLAAVAVALSLGAGLSACTNSATNDLGPEDSNVFITNYDRQVDFSQYKTFSLPDSVLVESNDSYGQSAQPTEVQFVNRVATELTNRGFTRTAAGQAADLGVVVTRVNNRYTGVAANPYAGYYGNYWGGGFGYYDPFYYPSYYQYYQVSEQLWRIDMVDLKNRPIITPGTNPNDPNSQLKVVYSAELRGNGIFDSASVERIIANVFSQSPYLRATR</sequence>
<dbReference type="AlphaFoldDB" id="I0KA16"/>
<gene>
    <name evidence="3" type="ORF">FAES_2960</name>
</gene>
<feature type="chain" id="PRO_5003630483" description="DUF4136 domain-containing protein" evidence="1">
    <location>
        <begin position="30"/>
        <end position="227"/>
    </location>
</feature>
<dbReference type="HOGENOM" id="CLU_106311_0_0_10"/>
<dbReference type="PATRIC" id="fig|1166018.3.peg.4729"/>
<organism evidence="3 4">
    <name type="scientific">Fibrella aestuarina BUZ 2</name>
    <dbReference type="NCBI Taxonomy" id="1166018"/>
    <lineage>
        <taxon>Bacteria</taxon>
        <taxon>Pseudomonadati</taxon>
        <taxon>Bacteroidota</taxon>
        <taxon>Cytophagia</taxon>
        <taxon>Cytophagales</taxon>
        <taxon>Spirosomataceae</taxon>
        <taxon>Fibrella</taxon>
    </lineage>
</organism>
<evidence type="ECO:0000259" key="2">
    <source>
        <dbReference type="Pfam" id="PF13590"/>
    </source>
</evidence>
<dbReference type="KEGG" id="fae:FAES_2960"/>
<dbReference type="eggNOG" id="ENOG50310HJ">
    <property type="taxonomic scope" value="Bacteria"/>
</dbReference>
<reference evidence="3 4" key="1">
    <citation type="journal article" date="2012" name="J. Bacteriol.">
        <title>Genome Sequence of Fibrella aestuarina BUZ 2T, a Filamentous Marine Bacterium.</title>
        <authorList>
            <person name="Filippini M."/>
            <person name="Qi W."/>
            <person name="Blom J."/>
            <person name="Goesmann A."/>
            <person name="Smits T.H."/>
            <person name="Bagheri H.C."/>
        </authorList>
    </citation>
    <scope>NUCLEOTIDE SEQUENCE [LARGE SCALE GENOMIC DNA]</scope>
    <source>
        <strain evidence="4">BUZ 2T</strain>
    </source>
</reference>
<evidence type="ECO:0000256" key="1">
    <source>
        <dbReference type="SAM" id="SignalP"/>
    </source>
</evidence>
<dbReference type="PROSITE" id="PS51257">
    <property type="entry name" value="PROKAR_LIPOPROTEIN"/>
    <property type="match status" value="1"/>
</dbReference>
<dbReference type="InterPro" id="IPR025411">
    <property type="entry name" value="DUF4136"/>
</dbReference>
<name>I0KA16_9BACT</name>